<gene>
    <name evidence="1" type="ORF">RPERSI_LOCUS33193</name>
</gene>
<keyword evidence="2" id="KW-1185">Reference proteome</keyword>
<evidence type="ECO:0000313" key="1">
    <source>
        <dbReference type="EMBL" id="CAG8844420.1"/>
    </source>
</evidence>
<name>A0ACA9SMX2_9GLOM</name>
<dbReference type="EMBL" id="CAJVQC010142598">
    <property type="protein sequence ID" value="CAG8844420.1"/>
    <property type="molecule type" value="Genomic_DNA"/>
</dbReference>
<accession>A0ACA9SMX2</accession>
<protein>
    <submittedName>
        <fullName evidence="1">19399_t:CDS:1</fullName>
    </submittedName>
</protein>
<proteinExistence type="predicted"/>
<feature type="non-terminal residue" evidence="1">
    <location>
        <position position="1"/>
    </location>
</feature>
<comment type="caution">
    <text evidence="1">The sequence shown here is derived from an EMBL/GenBank/DDBJ whole genome shotgun (WGS) entry which is preliminary data.</text>
</comment>
<feature type="non-terminal residue" evidence="1">
    <location>
        <position position="196"/>
    </location>
</feature>
<dbReference type="Proteomes" id="UP000789920">
    <property type="component" value="Unassembled WGS sequence"/>
</dbReference>
<evidence type="ECO:0000313" key="2">
    <source>
        <dbReference type="Proteomes" id="UP000789920"/>
    </source>
</evidence>
<organism evidence="1 2">
    <name type="scientific">Racocetra persica</name>
    <dbReference type="NCBI Taxonomy" id="160502"/>
    <lineage>
        <taxon>Eukaryota</taxon>
        <taxon>Fungi</taxon>
        <taxon>Fungi incertae sedis</taxon>
        <taxon>Mucoromycota</taxon>
        <taxon>Glomeromycotina</taxon>
        <taxon>Glomeromycetes</taxon>
        <taxon>Diversisporales</taxon>
        <taxon>Gigasporaceae</taxon>
        <taxon>Racocetra</taxon>
    </lineage>
</organism>
<sequence>VSIPYTVMIDQVANIESSTSYVFTAEAITSGAVNAEFSTSYTVNVQPNSSYTIDTETNALCKNAVYDEATTKEVNSIGISSEMQYDFSLLKLGYTFSSWDDVEAFFKAYSQYYGFAVIKIRIEQYNDSVIRHRSFGCEFGRKYVSKKSIDINTHHNQQSKCKRCEWHINLSLSKKSNHITVTTFVNTHNHELDPEK</sequence>
<reference evidence="1" key="1">
    <citation type="submission" date="2021-06" db="EMBL/GenBank/DDBJ databases">
        <authorList>
            <person name="Kallberg Y."/>
            <person name="Tangrot J."/>
            <person name="Rosling A."/>
        </authorList>
    </citation>
    <scope>NUCLEOTIDE SEQUENCE</scope>
    <source>
        <strain evidence="1">MA461A</strain>
    </source>
</reference>